<dbReference type="PROSITE" id="PS51742">
    <property type="entry name" value="PPC"/>
    <property type="match status" value="1"/>
</dbReference>
<accession>A0A7C0Y6L8</accession>
<feature type="non-terminal residue" evidence="2">
    <location>
        <position position="1"/>
    </location>
</feature>
<evidence type="ECO:0000313" key="2">
    <source>
        <dbReference type="EMBL" id="HDD44969.1"/>
    </source>
</evidence>
<dbReference type="InterPro" id="IPR005175">
    <property type="entry name" value="PPC_dom"/>
</dbReference>
<reference evidence="2" key="1">
    <citation type="journal article" date="2020" name="mSystems">
        <title>Genome- and Community-Level Interaction Insights into Carbon Utilization and Element Cycling Functions of Hydrothermarchaeota in Hydrothermal Sediment.</title>
        <authorList>
            <person name="Zhou Z."/>
            <person name="Liu Y."/>
            <person name="Xu W."/>
            <person name="Pan J."/>
            <person name="Luo Z.H."/>
            <person name="Li M."/>
        </authorList>
    </citation>
    <scope>NUCLEOTIDE SEQUENCE [LARGE SCALE GENOMIC DNA]</scope>
    <source>
        <strain evidence="2">HyVt-233</strain>
    </source>
</reference>
<dbReference type="EMBL" id="DRBS01000329">
    <property type="protein sequence ID" value="HDD44969.1"/>
    <property type="molecule type" value="Genomic_DNA"/>
</dbReference>
<dbReference type="SUPFAM" id="SSF117856">
    <property type="entry name" value="AF0104/ALDC/Ptd012-like"/>
    <property type="match status" value="1"/>
</dbReference>
<dbReference type="Proteomes" id="UP000886289">
    <property type="component" value="Unassembled WGS sequence"/>
</dbReference>
<gene>
    <name evidence="2" type="ORF">ENG63_08960</name>
</gene>
<dbReference type="Gene3D" id="3.30.1330.80">
    <property type="entry name" value="Hypothetical protein, similar to alpha- acetolactate decarboxylase, domain 2"/>
    <property type="match status" value="1"/>
</dbReference>
<organism evidence="2">
    <name type="scientific">Desulfofervidus auxilii</name>
    <dbReference type="NCBI Taxonomy" id="1621989"/>
    <lineage>
        <taxon>Bacteria</taxon>
        <taxon>Pseudomonadati</taxon>
        <taxon>Thermodesulfobacteriota</taxon>
        <taxon>Candidatus Desulfofervidia</taxon>
        <taxon>Candidatus Desulfofervidales</taxon>
        <taxon>Candidatus Desulfofervidaceae</taxon>
        <taxon>Candidatus Desulfofervidus</taxon>
    </lineage>
</organism>
<comment type="caution">
    <text evidence="2">The sequence shown here is derived from an EMBL/GenBank/DDBJ whole genome shotgun (WGS) entry which is preliminary data.</text>
</comment>
<feature type="domain" description="PPC" evidence="1">
    <location>
        <begin position="1"/>
        <end position="43"/>
    </location>
</feature>
<proteinExistence type="predicted"/>
<name>A0A7C0Y6L8_DESA2</name>
<evidence type="ECO:0000259" key="1">
    <source>
        <dbReference type="PROSITE" id="PS51742"/>
    </source>
</evidence>
<dbReference type="AlphaFoldDB" id="A0A7C0Y6L8"/>
<protein>
    <submittedName>
        <fullName evidence="2">DUF296 domain-containing protein</fullName>
    </submittedName>
</protein>
<sequence length="43" mass="4770">SITGCVRKGVKVWHVMEVILFELVDTTAVRALDPNTGFELLNP</sequence>